<keyword evidence="2" id="KW-1185">Reference proteome</keyword>
<proteinExistence type="predicted"/>
<protein>
    <submittedName>
        <fullName evidence="1">RCC1/BLIP-II</fullName>
    </submittedName>
</protein>
<organism evidence="1 2">
    <name type="scientific">Pluteus cervinus</name>
    <dbReference type="NCBI Taxonomy" id="181527"/>
    <lineage>
        <taxon>Eukaryota</taxon>
        <taxon>Fungi</taxon>
        <taxon>Dikarya</taxon>
        <taxon>Basidiomycota</taxon>
        <taxon>Agaricomycotina</taxon>
        <taxon>Agaricomycetes</taxon>
        <taxon>Agaricomycetidae</taxon>
        <taxon>Agaricales</taxon>
        <taxon>Pluteineae</taxon>
        <taxon>Pluteaceae</taxon>
        <taxon>Pluteus</taxon>
    </lineage>
</organism>
<accession>A0ACD3ABU9</accession>
<name>A0ACD3ABU9_9AGAR</name>
<dbReference type="EMBL" id="ML208560">
    <property type="protein sequence ID" value="TFK62794.1"/>
    <property type="molecule type" value="Genomic_DNA"/>
</dbReference>
<dbReference type="Proteomes" id="UP000308600">
    <property type="component" value="Unassembled WGS sequence"/>
</dbReference>
<reference evidence="1 2" key="1">
    <citation type="journal article" date="2019" name="Nat. Ecol. Evol.">
        <title>Megaphylogeny resolves global patterns of mushroom evolution.</title>
        <authorList>
            <person name="Varga T."/>
            <person name="Krizsan K."/>
            <person name="Foldi C."/>
            <person name="Dima B."/>
            <person name="Sanchez-Garcia M."/>
            <person name="Sanchez-Ramirez S."/>
            <person name="Szollosi G.J."/>
            <person name="Szarkandi J.G."/>
            <person name="Papp V."/>
            <person name="Albert L."/>
            <person name="Andreopoulos W."/>
            <person name="Angelini C."/>
            <person name="Antonin V."/>
            <person name="Barry K.W."/>
            <person name="Bougher N.L."/>
            <person name="Buchanan P."/>
            <person name="Buyck B."/>
            <person name="Bense V."/>
            <person name="Catcheside P."/>
            <person name="Chovatia M."/>
            <person name="Cooper J."/>
            <person name="Damon W."/>
            <person name="Desjardin D."/>
            <person name="Finy P."/>
            <person name="Geml J."/>
            <person name="Haridas S."/>
            <person name="Hughes K."/>
            <person name="Justo A."/>
            <person name="Karasinski D."/>
            <person name="Kautmanova I."/>
            <person name="Kiss B."/>
            <person name="Kocsube S."/>
            <person name="Kotiranta H."/>
            <person name="LaButti K.M."/>
            <person name="Lechner B.E."/>
            <person name="Liimatainen K."/>
            <person name="Lipzen A."/>
            <person name="Lukacs Z."/>
            <person name="Mihaltcheva S."/>
            <person name="Morgado L.N."/>
            <person name="Niskanen T."/>
            <person name="Noordeloos M.E."/>
            <person name="Ohm R.A."/>
            <person name="Ortiz-Santana B."/>
            <person name="Ovrebo C."/>
            <person name="Racz N."/>
            <person name="Riley R."/>
            <person name="Savchenko A."/>
            <person name="Shiryaev A."/>
            <person name="Soop K."/>
            <person name="Spirin V."/>
            <person name="Szebenyi C."/>
            <person name="Tomsovsky M."/>
            <person name="Tulloss R.E."/>
            <person name="Uehling J."/>
            <person name="Grigoriev I.V."/>
            <person name="Vagvolgyi C."/>
            <person name="Papp T."/>
            <person name="Martin F.M."/>
            <person name="Miettinen O."/>
            <person name="Hibbett D.S."/>
            <person name="Nagy L.G."/>
        </authorList>
    </citation>
    <scope>NUCLEOTIDE SEQUENCE [LARGE SCALE GENOMIC DNA]</scope>
    <source>
        <strain evidence="1 2">NL-1719</strain>
    </source>
</reference>
<evidence type="ECO:0000313" key="2">
    <source>
        <dbReference type="Proteomes" id="UP000308600"/>
    </source>
</evidence>
<gene>
    <name evidence="1" type="ORF">BDN72DRAFT_889941</name>
</gene>
<sequence>MGTRPKLGRKERGGGPKVENEDKPNPDLLEPHTLRSLSNVQAVSIHTGCSGCHFVVIDIDGNAWLFGRNGSNALGVEGVEYISENAPRKLSPVELGAGKKTKFVHAACGRNHTLLVDSDGAVWTAGANTYGQCGHPTCPDISAFKQVAGFQHQGNKEHAIQVSAGVTFSVVLTASGKVFSFGSAEKGQLGNGTTGERITTGNKTAYDIEPYPIYIKELDGKQIVQITSGPQHSAAVDIEGVVYVWGYNGYCRLGLGNQVDVLKPKAVPQFAGPNKPTMGAMVVGGPSNTVVVDRQGMYWMAGKWKNSGEGSSGSPYSTFRVMQDIMTCKILLARCGGVTHWALTPDDDDPVMTVGWGQNAANGELGLGPDEPKSATKPTRHVPLTGIEVFDIAAGQNTTLFLAPPSEKMSDVPRHPLEVNPPATCVACSTDHGEDDDPLECEKCDSPYHLQCLTPPLSAVPAGEWFCPECLDDPGAPVGAWAVKKPKSKGKKAQAPQPMDEDDEEEEEGLKRKASGKGRGGEKTGVNYSPEPTSNFKYLMESE</sequence>
<evidence type="ECO:0000313" key="1">
    <source>
        <dbReference type="EMBL" id="TFK62794.1"/>
    </source>
</evidence>